<dbReference type="Proteomes" id="UP000322000">
    <property type="component" value="Chromosome 13"/>
</dbReference>
<dbReference type="KEGG" id="tnl:113500341"/>
<dbReference type="KEGG" id="tnl:113504258"/>
<dbReference type="FunFam" id="4.10.410.10:FF:000021">
    <property type="entry name" value="Serine protease inhibitor, putative"/>
    <property type="match status" value="1"/>
</dbReference>
<dbReference type="OrthoDB" id="4473401at2759"/>
<evidence type="ECO:0000313" key="7">
    <source>
        <dbReference type="RefSeq" id="XP_026742275.1"/>
    </source>
</evidence>
<dbReference type="Proteomes" id="UP000322000">
    <property type="component" value="Chromosome 21"/>
</dbReference>
<evidence type="ECO:0000259" key="4">
    <source>
        <dbReference type="PROSITE" id="PS50279"/>
    </source>
</evidence>
<evidence type="ECO:0000313" key="6">
    <source>
        <dbReference type="RefSeq" id="XP_026736897.1"/>
    </source>
</evidence>
<dbReference type="GO" id="GO:0004867">
    <property type="term" value="F:serine-type endopeptidase inhibitor activity"/>
    <property type="evidence" value="ECO:0007669"/>
    <property type="project" value="UniProtKB-KW"/>
</dbReference>
<gene>
    <name evidence="7" type="primary">LOC113504258</name>
    <name evidence="6" type="synonym">LOC113500341</name>
</gene>
<keyword evidence="3" id="KW-1015">Disulfide bond</keyword>
<dbReference type="SMART" id="SM00131">
    <property type="entry name" value="KU"/>
    <property type="match status" value="1"/>
</dbReference>
<dbReference type="Gene3D" id="4.10.410.10">
    <property type="entry name" value="Pancreatic trypsin inhibitor Kunitz domain"/>
    <property type="match status" value="1"/>
</dbReference>
<dbReference type="PANTHER" id="PTHR10083">
    <property type="entry name" value="KUNITZ-TYPE PROTEASE INHIBITOR-RELATED"/>
    <property type="match status" value="1"/>
</dbReference>
<reference evidence="6 7" key="1">
    <citation type="submission" date="2025-04" db="UniProtKB">
        <authorList>
            <consortium name="RefSeq"/>
        </authorList>
    </citation>
    <scope>IDENTIFICATION</scope>
</reference>
<dbReference type="GO" id="GO:0005615">
    <property type="term" value="C:extracellular space"/>
    <property type="evidence" value="ECO:0007669"/>
    <property type="project" value="TreeGrafter"/>
</dbReference>
<dbReference type="InterPro" id="IPR020901">
    <property type="entry name" value="Prtase_inh_Kunz-CS"/>
</dbReference>
<proteinExistence type="predicted"/>
<dbReference type="AlphaFoldDB" id="A0A7E5WNE6"/>
<dbReference type="PROSITE" id="PS50279">
    <property type="entry name" value="BPTI_KUNITZ_2"/>
    <property type="match status" value="1"/>
</dbReference>
<dbReference type="InterPro" id="IPR036880">
    <property type="entry name" value="Kunitz_BPTI_sf"/>
</dbReference>
<evidence type="ECO:0000256" key="1">
    <source>
        <dbReference type="ARBA" id="ARBA00022690"/>
    </source>
</evidence>
<dbReference type="RefSeq" id="XP_026736897.1">
    <property type="nucleotide sequence ID" value="XM_026881096.1"/>
</dbReference>
<protein>
    <submittedName>
        <fullName evidence="6 7">Kunitz-type serine protease inhibitor long epsilon-dendrotoxin Arg55-like</fullName>
    </submittedName>
</protein>
<keyword evidence="5" id="KW-1185">Reference proteome</keyword>
<sequence>MRYNCVSVKISGLKNTVRLCCTKMKLLFFVFLMFGIFALNDARDSKCLQPAEPGICRAEIPRFYFNSETEKCEQFFYGGCMGNSNRFKTIEECKSACQ</sequence>
<accession>A0A7E5WNE6</accession>
<dbReference type="RefSeq" id="XP_026742275.1">
    <property type="nucleotide sequence ID" value="XM_026886474.1"/>
</dbReference>
<evidence type="ECO:0000256" key="2">
    <source>
        <dbReference type="ARBA" id="ARBA00022900"/>
    </source>
</evidence>
<evidence type="ECO:0000313" key="5">
    <source>
        <dbReference type="Proteomes" id="UP000322000"/>
    </source>
</evidence>
<dbReference type="InterPro" id="IPR002223">
    <property type="entry name" value="Kunitz_BPTI"/>
</dbReference>
<evidence type="ECO:0000256" key="3">
    <source>
        <dbReference type="ARBA" id="ARBA00023157"/>
    </source>
</evidence>
<dbReference type="GeneID" id="113504258"/>
<name>A0A7E5WNE6_TRINI</name>
<dbReference type="Pfam" id="PF00014">
    <property type="entry name" value="Kunitz_BPTI"/>
    <property type="match status" value="1"/>
</dbReference>
<organism evidence="5 7">
    <name type="scientific">Trichoplusia ni</name>
    <name type="common">Cabbage looper</name>
    <dbReference type="NCBI Taxonomy" id="7111"/>
    <lineage>
        <taxon>Eukaryota</taxon>
        <taxon>Metazoa</taxon>
        <taxon>Ecdysozoa</taxon>
        <taxon>Arthropoda</taxon>
        <taxon>Hexapoda</taxon>
        <taxon>Insecta</taxon>
        <taxon>Pterygota</taxon>
        <taxon>Neoptera</taxon>
        <taxon>Endopterygota</taxon>
        <taxon>Lepidoptera</taxon>
        <taxon>Glossata</taxon>
        <taxon>Ditrysia</taxon>
        <taxon>Noctuoidea</taxon>
        <taxon>Noctuidae</taxon>
        <taxon>Plusiinae</taxon>
        <taxon>Trichoplusia</taxon>
    </lineage>
</organism>
<keyword evidence="2 6" id="KW-0722">Serine protease inhibitor</keyword>
<dbReference type="PRINTS" id="PR00759">
    <property type="entry name" value="BASICPTASE"/>
</dbReference>
<feature type="domain" description="BPTI/Kunitz inhibitor" evidence="4">
    <location>
        <begin position="47"/>
        <end position="97"/>
    </location>
</feature>
<dbReference type="CDD" id="cd00109">
    <property type="entry name" value="Kunitz-type"/>
    <property type="match status" value="1"/>
</dbReference>
<dbReference type="PROSITE" id="PS00280">
    <property type="entry name" value="BPTI_KUNITZ_1"/>
    <property type="match status" value="1"/>
</dbReference>
<dbReference type="PANTHER" id="PTHR10083:SF374">
    <property type="entry name" value="BPTI_KUNITZ INHIBITOR DOMAIN-CONTAINING PROTEIN"/>
    <property type="match status" value="1"/>
</dbReference>
<dbReference type="InterPro" id="IPR050098">
    <property type="entry name" value="TFPI/VKTCI-like"/>
</dbReference>
<dbReference type="SUPFAM" id="SSF57362">
    <property type="entry name" value="BPTI-like"/>
    <property type="match status" value="1"/>
</dbReference>
<keyword evidence="1 6" id="KW-0646">Protease inhibitor</keyword>